<dbReference type="SUPFAM" id="SSF46689">
    <property type="entry name" value="Homeodomain-like"/>
    <property type="match status" value="1"/>
</dbReference>
<dbReference type="GO" id="GO:0043565">
    <property type="term" value="F:sequence-specific DNA binding"/>
    <property type="evidence" value="ECO:0007669"/>
    <property type="project" value="InterPro"/>
</dbReference>
<dbReference type="Pfam" id="PF02954">
    <property type="entry name" value="HTH_8"/>
    <property type="match status" value="1"/>
</dbReference>
<organism evidence="2 3">
    <name type="scientific">Clostridium autoethanogenum</name>
    <dbReference type="NCBI Taxonomy" id="84023"/>
    <lineage>
        <taxon>Bacteria</taxon>
        <taxon>Bacillati</taxon>
        <taxon>Bacillota</taxon>
        <taxon>Clostridia</taxon>
        <taxon>Eubacteriales</taxon>
        <taxon>Clostridiaceae</taxon>
        <taxon>Clostridium</taxon>
    </lineage>
</organism>
<comment type="caution">
    <text evidence="2">The sequence shown here is derived from an EMBL/GenBank/DDBJ whole genome shotgun (WGS) entry which is preliminary data.</text>
</comment>
<dbReference type="RefSeq" id="WP_279230683.1">
    <property type="nucleotide sequence ID" value="NZ_RFAQ01000048.1"/>
</dbReference>
<name>A0A3M0SJU4_9CLOT</name>
<evidence type="ECO:0000313" key="3">
    <source>
        <dbReference type="Proteomes" id="UP000277999"/>
    </source>
</evidence>
<dbReference type="Proteomes" id="UP000277999">
    <property type="component" value="Unassembled WGS sequence"/>
</dbReference>
<evidence type="ECO:0000313" key="2">
    <source>
        <dbReference type="EMBL" id="RMC98569.1"/>
    </source>
</evidence>
<dbReference type="EMBL" id="RFAQ01000048">
    <property type="protein sequence ID" value="RMC98569.1"/>
    <property type="molecule type" value="Genomic_DNA"/>
</dbReference>
<gene>
    <name evidence="2" type="ORF">D9O40_13035</name>
</gene>
<dbReference type="InterPro" id="IPR009057">
    <property type="entry name" value="Homeodomain-like_sf"/>
</dbReference>
<dbReference type="AlphaFoldDB" id="A0A3M0SJU4"/>
<dbReference type="InterPro" id="IPR002197">
    <property type="entry name" value="HTH_Fis"/>
</dbReference>
<dbReference type="Gene3D" id="1.10.10.60">
    <property type="entry name" value="Homeodomain-like"/>
    <property type="match status" value="1"/>
</dbReference>
<feature type="domain" description="DNA binding HTH" evidence="1">
    <location>
        <begin position="2"/>
        <end position="39"/>
    </location>
</feature>
<dbReference type="PRINTS" id="PR01590">
    <property type="entry name" value="HTHFIS"/>
</dbReference>
<evidence type="ECO:0000259" key="1">
    <source>
        <dbReference type="Pfam" id="PF02954"/>
    </source>
</evidence>
<feature type="non-terminal residue" evidence="2">
    <location>
        <position position="1"/>
    </location>
</feature>
<proteinExistence type="predicted"/>
<protein>
    <submittedName>
        <fullName evidence="2">AAA family ATPase</fullName>
    </submittedName>
</protein>
<accession>A0A3M0SJU4</accession>
<reference evidence="2 3" key="1">
    <citation type="submission" date="2018-10" db="EMBL/GenBank/DDBJ databases">
        <title>Genome-centric metagenomics revealed C2 chemical producing, CO utilizing Clostridium with novel acetogenic gene cluster.</title>
        <authorList>
            <person name="Kang H."/>
            <person name="Park B."/>
            <person name="Choi I.G."/>
            <person name="Chang I.S."/>
        </authorList>
    </citation>
    <scope>NUCLEOTIDE SEQUENCE [LARGE SCALE GENOMIC DNA]</scope>
    <source>
        <strain evidence="2 3">H21-9</strain>
    </source>
</reference>
<sequence>YVEKENVIKVVKKVNGHITHSAEALGIRRNNLYSKIEKYNIKV</sequence>